<evidence type="ECO:0000256" key="2">
    <source>
        <dbReference type="ARBA" id="ARBA00022741"/>
    </source>
</evidence>
<feature type="domain" description="Helicase ATP-binding" evidence="6">
    <location>
        <begin position="141"/>
        <end position="326"/>
    </location>
</feature>
<dbReference type="GO" id="GO:0004386">
    <property type="term" value="F:helicase activity"/>
    <property type="evidence" value="ECO:0007669"/>
    <property type="project" value="UniProtKB-KW"/>
</dbReference>
<sequence>MSLHPPSATMSHPGLTLGGLSLLAAKWLAELRAAWPSHAEALKLALQRFFHQWRQDVQKLTARQWASLAVLALLAFRGGLLQKFLDLLRWSPVRKNFLKDAPAGRGGAHFGDYRQALPKWLADGLQEHSFTEMKPIQRKVLPLALAGHDVVATAPTGSGKTLAFLVPAMVHATNQSSPRSVSEGPIALILAPTRELVMQIKTVAEKLTARARRSCTVAAVYGGQRRMDQLQILKRQGVIHLLVGTVGRLLDFMHPRPGDQKAFKLTRCSFLVLDEGDKMLDDGFEEEVALIGAEARRDKQVLFFSATWPPSVERSARALCRAAPRRVALEPEEFEDRGDQSRALPPSAIRQIVEVPENGEHDSKLPILLRYLEDSKLATPMQQGGGKVLIFVRTITAAEDLATLLQQKFGSKCDAMHGKRKQEQREQSLNQFRMGHTRALIATDVLGRGVDIPDVTMVFIYDFPDDIETYIHRVGRTGRNGRQGKAVSLFHRQYWNAYLAKELQDVLQRCEQEVPVALEEAASAESSWQDWNSSRQWWR</sequence>
<evidence type="ECO:0000256" key="5">
    <source>
        <dbReference type="ARBA" id="ARBA00022840"/>
    </source>
</evidence>
<gene>
    <name evidence="8" type="ORF">CCMP2556_LOCUS38893</name>
</gene>
<dbReference type="SMART" id="SM00487">
    <property type="entry name" value="DEXDc"/>
    <property type="match status" value="1"/>
</dbReference>
<dbReference type="Proteomes" id="UP001642484">
    <property type="component" value="Unassembled WGS sequence"/>
</dbReference>
<dbReference type="SUPFAM" id="SSF52540">
    <property type="entry name" value="P-loop containing nucleoside triphosphate hydrolases"/>
    <property type="match status" value="1"/>
</dbReference>
<name>A0ABP0PS83_9DINO</name>
<keyword evidence="3" id="KW-0378">Hydrolase</keyword>
<dbReference type="InterPro" id="IPR011545">
    <property type="entry name" value="DEAD/DEAH_box_helicase_dom"/>
</dbReference>
<dbReference type="SMART" id="SM00490">
    <property type="entry name" value="HELICc"/>
    <property type="match status" value="1"/>
</dbReference>
<accession>A0ABP0PS83</accession>
<dbReference type="InterPro" id="IPR001650">
    <property type="entry name" value="Helicase_C-like"/>
</dbReference>
<evidence type="ECO:0000259" key="7">
    <source>
        <dbReference type="PROSITE" id="PS51194"/>
    </source>
</evidence>
<dbReference type="Gene3D" id="3.40.50.300">
    <property type="entry name" value="P-loop containing nucleotide triphosphate hydrolases"/>
    <property type="match status" value="2"/>
</dbReference>
<proteinExistence type="predicted"/>
<dbReference type="EMBL" id="CAXAMN010023596">
    <property type="protein sequence ID" value="CAK9078900.1"/>
    <property type="molecule type" value="Genomic_DNA"/>
</dbReference>
<evidence type="ECO:0000256" key="1">
    <source>
        <dbReference type="ARBA" id="ARBA00012552"/>
    </source>
</evidence>
<dbReference type="Pfam" id="PF00270">
    <property type="entry name" value="DEAD"/>
    <property type="match status" value="1"/>
</dbReference>
<protein>
    <recommendedName>
        <fullName evidence="1">RNA helicase</fullName>
        <ecNumber evidence="1">3.6.4.13</ecNumber>
    </recommendedName>
</protein>
<reference evidence="8 9" key="1">
    <citation type="submission" date="2024-02" db="EMBL/GenBank/DDBJ databases">
        <authorList>
            <person name="Chen Y."/>
            <person name="Shah S."/>
            <person name="Dougan E. K."/>
            <person name="Thang M."/>
            <person name="Chan C."/>
        </authorList>
    </citation>
    <scope>NUCLEOTIDE SEQUENCE [LARGE SCALE GENOMIC DNA]</scope>
</reference>
<dbReference type="PROSITE" id="PS51192">
    <property type="entry name" value="HELICASE_ATP_BIND_1"/>
    <property type="match status" value="1"/>
</dbReference>
<evidence type="ECO:0000313" key="9">
    <source>
        <dbReference type="Proteomes" id="UP001642484"/>
    </source>
</evidence>
<dbReference type="PROSITE" id="PS51194">
    <property type="entry name" value="HELICASE_CTER"/>
    <property type="match status" value="1"/>
</dbReference>
<evidence type="ECO:0000256" key="3">
    <source>
        <dbReference type="ARBA" id="ARBA00022801"/>
    </source>
</evidence>
<dbReference type="EC" id="3.6.4.13" evidence="1"/>
<dbReference type="PANTHER" id="PTHR47958">
    <property type="entry name" value="ATP-DEPENDENT RNA HELICASE DBP3"/>
    <property type="match status" value="1"/>
</dbReference>
<evidence type="ECO:0000256" key="4">
    <source>
        <dbReference type="ARBA" id="ARBA00022806"/>
    </source>
</evidence>
<dbReference type="InterPro" id="IPR014001">
    <property type="entry name" value="Helicase_ATP-bd"/>
</dbReference>
<feature type="domain" description="Helicase C-terminal" evidence="7">
    <location>
        <begin position="364"/>
        <end position="522"/>
    </location>
</feature>
<dbReference type="InterPro" id="IPR044742">
    <property type="entry name" value="DEAD/DEAH_RhlB"/>
</dbReference>
<organism evidence="8 9">
    <name type="scientific">Durusdinium trenchii</name>
    <dbReference type="NCBI Taxonomy" id="1381693"/>
    <lineage>
        <taxon>Eukaryota</taxon>
        <taxon>Sar</taxon>
        <taxon>Alveolata</taxon>
        <taxon>Dinophyceae</taxon>
        <taxon>Suessiales</taxon>
        <taxon>Symbiodiniaceae</taxon>
        <taxon>Durusdinium</taxon>
    </lineage>
</organism>
<evidence type="ECO:0000259" key="6">
    <source>
        <dbReference type="PROSITE" id="PS51192"/>
    </source>
</evidence>
<dbReference type="InterPro" id="IPR027417">
    <property type="entry name" value="P-loop_NTPase"/>
</dbReference>
<dbReference type="CDD" id="cd00268">
    <property type="entry name" value="DEADc"/>
    <property type="match status" value="1"/>
</dbReference>
<keyword evidence="4" id="KW-0347">Helicase</keyword>
<keyword evidence="9" id="KW-1185">Reference proteome</keyword>
<evidence type="ECO:0000313" key="8">
    <source>
        <dbReference type="EMBL" id="CAK9078900.1"/>
    </source>
</evidence>
<dbReference type="CDD" id="cd18787">
    <property type="entry name" value="SF2_C_DEAD"/>
    <property type="match status" value="1"/>
</dbReference>
<keyword evidence="5" id="KW-0067">ATP-binding</keyword>
<dbReference type="Pfam" id="PF00271">
    <property type="entry name" value="Helicase_C"/>
    <property type="match status" value="1"/>
</dbReference>
<keyword evidence="2" id="KW-0547">Nucleotide-binding</keyword>
<comment type="caution">
    <text evidence="8">The sequence shown here is derived from an EMBL/GenBank/DDBJ whole genome shotgun (WGS) entry which is preliminary data.</text>
</comment>